<comment type="caution">
    <text evidence="1">The sequence shown here is derived from an EMBL/GenBank/DDBJ whole genome shotgun (WGS) entry which is preliminary data.</text>
</comment>
<organism evidence="1 2">
    <name type="scientific">Nocardia higoensis</name>
    <dbReference type="NCBI Taxonomy" id="228599"/>
    <lineage>
        <taxon>Bacteria</taxon>
        <taxon>Bacillati</taxon>
        <taxon>Actinomycetota</taxon>
        <taxon>Actinomycetes</taxon>
        <taxon>Mycobacteriales</taxon>
        <taxon>Nocardiaceae</taxon>
        <taxon>Nocardia</taxon>
    </lineage>
</organism>
<proteinExistence type="predicted"/>
<dbReference type="Proteomes" id="UP000707731">
    <property type="component" value="Unassembled WGS sequence"/>
</dbReference>
<accession>A0ABS0DM35</accession>
<dbReference type="EMBL" id="JADLQN010000010">
    <property type="protein sequence ID" value="MBF6358109.1"/>
    <property type="molecule type" value="Genomic_DNA"/>
</dbReference>
<sequence>MKRWAVGDQIDATIDPFDDLPAGLVIRSADGAIGQNTYNGWYTPGNDLRVNPTEDFAYPWTVIWAPDSEEAA</sequence>
<dbReference type="RefSeq" id="WP_195004948.1">
    <property type="nucleotide sequence ID" value="NZ_JADLQN010000010.1"/>
</dbReference>
<gene>
    <name evidence="1" type="ORF">IU449_26800</name>
</gene>
<name>A0ABS0DM35_9NOCA</name>
<protein>
    <submittedName>
        <fullName evidence="1">Uncharacterized protein</fullName>
    </submittedName>
</protein>
<evidence type="ECO:0000313" key="2">
    <source>
        <dbReference type="Proteomes" id="UP000707731"/>
    </source>
</evidence>
<keyword evidence="2" id="KW-1185">Reference proteome</keyword>
<reference evidence="1 2" key="1">
    <citation type="submission" date="2020-10" db="EMBL/GenBank/DDBJ databases">
        <title>Identification of Nocardia species via Next-generation sequencing and recognition of intraspecies genetic diversity.</title>
        <authorList>
            <person name="Li P."/>
            <person name="Li P."/>
            <person name="Lu B."/>
        </authorList>
    </citation>
    <scope>NUCLEOTIDE SEQUENCE [LARGE SCALE GENOMIC DNA]</scope>
    <source>
        <strain evidence="1 2">BJ06-0143</strain>
    </source>
</reference>
<evidence type="ECO:0000313" key="1">
    <source>
        <dbReference type="EMBL" id="MBF6358109.1"/>
    </source>
</evidence>